<dbReference type="Proteomes" id="UP000199502">
    <property type="component" value="Unassembled WGS sequence"/>
</dbReference>
<reference evidence="4 5" key="1">
    <citation type="submission" date="2016-10" db="EMBL/GenBank/DDBJ databases">
        <authorList>
            <person name="de Groot N.N."/>
        </authorList>
    </citation>
    <scope>NUCLEOTIDE SEQUENCE [LARGE SCALE GENOMIC DNA]</scope>
    <source>
        <strain evidence="4 5">CGMCC 1.8925</strain>
    </source>
</reference>
<feature type="compositionally biased region" description="Low complexity" evidence="1">
    <location>
        <begin position="102"/>
        <end position="125"/>
    </location>
</feature>
<keyword evidence="5" id="KW-1185">Reference proteome</keyword>
<dbReference type="OrthoDB" id="7159357at2"/>
<protein>
    <submittedName>
        <fullName evidence="4">MJ0042 family finger-like domain-containing protein</fullName>
    </submittedName>
</protein>
<accession>A0A1G5GA96</accession>
<dbReference type="AlphaFoldDB" id="A0A1G5GA96"/>
<proteinExistence type="predicted"/>
<evidence type="ECO:0000256" key="1">
    <source>
        <dbReference type="SAM" id="MobiDB-lite"/>
    </source>
</evidence>
<dbReference type="STRING" id="336292.SAMN05660710_01682"/>
<sequence>MAEIRLICPGCAAEYRLPSDAIPPTGREVECSACGHLWQARPPQPAPLDLGDFAAPRAEPARDGAREQLRPIPPAAARLPSSVLDILRGEVEHERRLRAAEAEAQGRQPPVAAPAAEAESGAAAEAEPDWPATTVTMPAGGTRELITGPQHANPQPATRARPAPRPEQALEAAPPAPPAAAPVIRHAAPPVSVAAEAPRSPAYGGPANAGPAEPRPRARPDAQRTGFGLAVMLGAAALALYLLAPNLAQNGGPIGQRLMELRHEVDRGRLWLQDQTGARPG</sequence>
<dbReference type="NCBIfam" id="TIGR02098">
    <property type="entry name" value="MJ0042_CXXC"/>
    <property type="match status" value="1"/>
</dbReference>
<feature type="compositionally biased region" description="Low complexity" evidence="1">
    <location>
        <begin position="152"/>
        <end position="173"/>
    </location>
</feature>
<dbReference type="RefSeq" id="WP_090742426.1">
    <property type="nucleotide sequence ID" value="NZ_FMVT01000005.1"/>
</dbReference>
<evidence type="ECO:0000313" key="5">
    <source>
        <dbReference type="Proteomes" id="UP000199502"/>
    </source>
</evidence>
<keyword evidence="2" id="KW-1133">Transmembrane helix</keyword>
<feature type="domain" description="Zinc finger/thioredoxin putative" evidence="3">
    <location>
        <begin position="6"/>
        <end position="38"/>
    </location>
</feature>
<keyword evidence="2" id="KW-0812">Transmembrane</keyword>
<keyword evidence="2" id="KW-0472">Membrane</keyword>
<dbReference type="EMBL" id="FMVT01000005">
    <property type="protein sequence ID" value="SCY48536.1"/>
    <property type="molecule type" value="Genomic_DNA"/>
</dbReference>
<gene>
    <name evidence="4" type="ORF">SAMN05660710_01682</name>
</gene>
<evidence type="ECO:0000256" key="2">
    <source>
        <dbReference type="SAM" id="Phobius"/>
    </source>
</evidence>
<organism evidence="4 5">
    <name type="scientific">Paracoccus tibetensis</name>
    <dbReference type="NCBI Taxonomy" id="336292"/>
    <lineage>
        <taxon>Bacteria</taxon>
        <taxon>Pseudomonadati</taxon>
        <taxon>Pseudomonadota</taxon>
        <taxon>Alphaproteobacteria</taxon>
        <taxon>Rhodobacterales</taxon>
        <taxon>Paracoccaceae</taxon>
        <taxon>Paracoccus</taxon>
    </lineage>
</organism>
<evidence type="ECO:0000313" key="4">
    <source>
        <dbReference type="EMBL" id="SCY48536.1"/>
    </source>
</evidence>
<feature type="compositionally biased region" description="Low complexity" evidence="1">
    <location>
        <begin position="181"/>
        <end position="212"/>
    </location>
</feature>
<feature type="transmembrane region" description="Helical" evidence="2">
    <location>
        <begin position="225"/>
        <end position="244"/>
    </location>
</feature>
<name>A0A1G5GA96_9RHOB</name>
<dbReference type="InterPro" id="IPR011723">
    <property type="entry name" value="Znf/thioredoxin_put"/>
</dbReference>
<dbReference type="Pfam" id="PF13717">
    <property type="entry name" value="Zn_ribbon_4"/>
    <property type="match status" value="1"/>
</dbReference>
<feature type="region of interest" description="Disordered" evidence="1">
    <location>
        <begin position="99"/>
        <end position="222"/>
    </location>
</feature>
<evidence type="ECO:0000259" key="3">
    <source>
        <dbReference type="Pfam" id="PF13717"/>
    </source>
</evidence>